<dbReference type="Pfam" id="PF13359">
    <property type="entry name" value="DDE_Tnp_4"/>
    <property type="match status" value="1"/>
</dbReference>
<proteinExistence type="predicted"/>
<evidence type="ECO:0000259" key="3">
    <source>
        <dbReference type="Pfam" id="PF13359"/>
    </source>
</evidence>
<keyword evidence="2" id="KW-0479">Metal-binding</keyword>
<evidence type="ECO:0000256" key="2">
    <source>
        <dbReference type="ARBA" id="ARBA00022723"/>
    </source>
</evidence>
<evidence type="ECO:0000256" key="1">
    <source>
        <dbReference type="ARBA" id="ARBA00001968"/>
    </source>
</evidence>
<feature type="domain" description="DDE Tnp4" evidence="3">
    <location>
        <begin position="65"/>
        <end position="139"/>
    </location>
</feature>
<keyword evidence="5" id="KW-1185">Reference proteome</keyword>
<dbReference type="EMBL" id="JANEYG010000161">
    <property type="protein sequence ID" value="KAJ8911805.1"/>
    <property type="molecule type" value="Genomic_DNA"/>
</dbReference>
<dbReference type="AlphaFoldDB" id="A0AAV8VCC1"/>
<organism evidence="4 5">
    <name type="scientific">Exocentrus adspersus</name>
    <dbReference type="NCBI Taxonomy" id="1586481"/>
    <lineage>
        <taxon>Eukaryota</taxon>
        <taxon>Metazoa</taxon>
        <taxon>Ecdysozoa</taxon>
        <taxon>Arthropoda</taxon>
        <taxon>Hexapoda</taxon>
        <taxon>Insecta</taxon>
        <taxon>Pterygota</taxon>
        <taxon>Neoptera</taxon>
        <taxon>Endopterygota</taxon>
        <taxon>Coleoptera</taxon>
        <taxon>Polyphaga</taxon>
        <taxon>Cucujiformia</taxon>
        <taxon>Chrysomeloidea</taxon>
        <taxon>Cerambycidae</taxon>
        <taxon>Lamiinae</taxon>
        <taxon>Acanthocinini</taxon>
        <taxon>Exocentrus</taxon>
    </lineage>
</organism>
<comment type="cofactor">
    <cofactor evidence="1">
        <name>a divalent metal cation</name>
        <dbReference type="ChEBI" id="CHEBI:60240"/>
    </cofactor>
</comment>
<dbReference type="Proteomes" id="UP001159042">
    <property type="component" value="Unassembled WGS sequence"/>
</dbReference>
<sequence length="156" mass="17302">MDAVMLNKDLARSLIEELTPHMNVGERITKVSLASRILGSLKFFAQGSYQISVGNESKVGIIGCVDGTHVAIVTPVHDEHLYYNRKRYHSKNVQIICDANLQIINVNANFGGASHDAFIWQNSAIKQHLQENYQGGDRVTITHGYLAIVVTRKNLG</sequence>
<evidence type="ECO:0000313" key="5">
    <source>
        <dbReference type="Proteomes" id="UP001159042"/>
    </source>
</evidence>
<protein>
    <recommendedName>
        <fullName evidence="3">DDE Tnp4 domain-containing protein</fullName>
    </recommendedName>
</protein>
<gene>
    <name evidence="4" type="ORF">NQ315_014229</name>
</gene>
<accession>A0AAV8VCC1</accession>
<comment type="caution">
    <text evidence="4">The sequence shown here is derived from an EMBL/GenBank/DDBJ whole genome shotgun (WGS) entry which is preliminary data.</text>
</comment>
<name>A0AAV8VCC1_9CUCU</name>
<evidence type="ECO:0000313" key="4">
    <source>
        <dbReference type="EMBL" id="KAJ8911805.1"/>
    </source>
</evidence>
<dbReference type="InterPro" id="IPR027806">
    <property type="entry name" value="HARBI1_dom"/>
</dbReference>
<reference evidence="4 5" key="1">
    <citation type="journal article" date="2023" name="Insect Mol. Biol.">
        <title>Genome sequencing provides insights into the evolution of gene families encoding plant cell wall-degrading enzymes in longhorned beetles.</title>
        <authorList>
            <person name="Shin N.R."/>
            <person name="Okamura Y."/>
            <person name="Kirsch R."/>
            <person name="Pauchet Y."/>
        </authorList>
    </citation>
    <scope>NUCLEOTIDE SEQUENCE [LARGE SCALE GENOMIC DNA]</scope>
    <source>
        <strain evidence="4">EAD_L_NR</strain>
    </source>
</reference>
<dbReference type="GO" id="GO:0046872">
    <property type="term" value="F:metal ion binding"/>
    <property type="evidence" value="ECO:0007669"/>
    <property type="project" value="UniProtKB-KW"/>
</dbReference>